<dbReference type="AlphaFoldDB" id="A0A1Y2H774"/>
<comment type="caution">
    <text evidence="2">The sequence shown here is derived from an EMBL/GenBank/DDBJ whole genome shotgun (WGS) entry which is preliminary data.</text>
</comment>
<name>A0A1Y2H774_9FUNG</name>
<proteinExistence type="predicted"/>
<accession>A0A1Y2H774</accession>
<protein>
    <submittedName>
        <fullName evidence="2">Uncharacterized protein</fullName>
    </submittedName>
</protein>
<evidence type="ECO:0000256" key="1">
    <source>
        <dbReference type="SAM" id="MobiDB-lite"/>
    </source>
</evidence>
<gene>
    <name evidence="2" type="ORF">BCR44DRAFT_1316564</name>
</gene>
<sequence>MIDPADVASPSAKSTSAQVPTALPSSNDPTSGTVTAVPKSASLDQTETGESILLYIRAFLFLATCSLWL</sequence>
<evidence type="ECO:0000313" key="2">
    <source>
        <dbReference type="EMBL" id="ORZ30365.1"/>
    </source>
</evidence>
<feature type="region of interest" description="Disordered" evidence="1">
    <location>
        <begin position="1"/>
        <end position="38"/>
    </location>
</feature>
<feature type="compositionally biased region" description="Polar residues" evidence="1">
    <location>
        <begin position="11"/>
        <end position="34"/>
    </location>
</feature>
<dbReference type="EMBL" id="MCFL01000087">
    <property type="protein sequence ID" value="ORZ30365.1"/>
    <property type="molecule type" value="Genomic_DNA"/>
</dbReference>
<keyword evidence="3" id="KW-1185">Reference proteome</keyword>
<evidence type="ECO:0000313" key="3">
    <source>
        <dbReference type="Proteomes" id="UP000193411"/>
    </source>
</evidence>
<dbReference type="Proteomes" id="UP000193411">
    <property type="component" value="Unassembled WGS sequence"/>
</dbReference>
<reference evidence="2 3" key="1">
    <citation type="submission" date="2016-07" db="EMBL/GenBank/DDBJ databases">
        <title>Pervasive Adenine N6-methylation of Active Genes in Fungi.</title>
        <authorList>
            <consortium name="DOE Joint Genome Institute"/>
            <person name="Mondo S.J."/>
            <person name="Dannebaum R.O."/>
            <person name="Kuo R.C."/>
            <person name="Labutti K."/>
            <person name="Haridas S."/>
            <person name="Kuo A."/>
            <person name="Salamov A."/>
            <person name="Ahrendt S.R."/>
            <person name="Lipzen A."/>
            <person name="Sullivan W."/>
            <person name="Andreopoulos W.B."/>
            <person name="Clum A."/>
            <person name="Lindquist E."/>
            <person name="Daum C."/>
            <person name="Ramamoorthy G.K."/>
            <person name="Gryganskyi A."/>
            <person name="Culley D."/>
            <person name="Magnuson J.K."/>
            <person name="James T.Y."/>
            <person name="O'Malley M.A."/>
            <person name="Stajich J.E."/>
            <person name="Spatafora J.W."/>
            <person name="Visel A."/>
            <person name="Grigoriev I.V."/>
        </authorList>
    </citation>
    <scope>NUCLEOTIDE SEQUENCE [LARGE SCALE GENOMIC DNA]</scope>
    <source>
        <strain evidence="2 3">PL171</strain>
    </source>
</reference>
<organism evidence="2 3">
    <name type="scientific">Catenaria anguillulae PL171</name>
    <dbReference type="NCBI Taxonomy" id="765915"/>
    <lineage>
        <taxon>Eukaryota</taxon>
        <taxon>Fungi</taxon>
        <taxon>Fungi incertae sedis</taxon>
        <taxon>Blastocladiomycota</taxon>
        <taxon>Blastocladiomycetes</taxon>
        <taxon>Blastocladiales</taxon>
        <taxon>Catenariaceae</taxon>
        <taxon>Catenaria</taxon>
    </lineage>
</organism>